<proteinExistence type="predicted"/>
<protein>
    <submittedName>
        <fullName evidence="1">Uncharacterized protein</fullName>
    </submittedName>
</protein>
<organism evidence="1 2">
    <name type="scientific">Pseudomonas oryzihabitans</name>
    <dbReference type="NCBI Taxonomy" id="47885"/>
    <lineage>
        <taxon>Bacteria</taxon>
        <taxon>Pseudomonadati</taxon>
        <taxon>Pseudomonadota</taxon>
        <taxon>Gammaproteobacteria</taxon>
        <taxon>Pseudomonadales</taxon>
        <taxon>Pseudomonadaceae</taxon>
        <taxon>Pseudomonas</taxon>
    </lineage>
</organism>
<gene>
    <name evidence="1" type="ORF">SAMN05216279_11832</name>
</gene>
<evidence type="ECO:0000313" key="2">
    <source>
        <dbReference type="Proteomes" id="UP000183046"/>
    </source>
</evidence>
<dbReference type="EMBL" id="FMWB01000018">
    <property type="protein sequence ID" value="SCZ47937.1"/>
    <property type="molecule type" value="Genomic_DNA"/>
</dbReference>
<evidence type="ECO:0000313" key="1">
    <source>
        <dbReference type="EMBL" id="SCZ47937.1"/>
    </source>
</evidence>
<accession>A0A1G5PEI2</accession>
<dbReference type="STRING" id="237610.BJP27_18860"/>
<dbReference type="AlphaFoldDB" id="A0A1G5PEI2"/>
<comment type="caution">
    <text evidence="1">The sequence shown here is derived from an EMBL/GenBank/DDBJ whole genome shotgun (WGS) entry which is preliminary data.</text>
</comment>
<sequence>MTSQITRGLLIAAFCGVTTLAYASWLRPAAAVVGSEGLDYCQTPVARSLTTSSTGSQDLLLFLFGMTQTHNR</sequence>
<reference evidence="2" key="1">
    <citation type="submission" date="2016-10" db="EMBL/GenBank/DDBJ databases">
        <authorList>
            <person name="de Groot N.N."/>
        </authorList>
    </citation>
    <scope>NUCLEOTIDE SEQUENCE [LARGE SCALE GENOMIC DNA]</scope>
    <source>
        <strain evidence="2">DSM 15758</strain>
    </source>
</reference>
<dbReference type="Proteomes" id="UP000183046">
    <property type="component" value="Unassembled WGS sequence"/>
</dbReference>
<dbReference type="RefSeq" id="WP_027598539.1">
    <property type="nucleotide sequence ID" value="NZ_CP044074.1"/>
</dbReference>
<name>A0A1G5PEI2_9PSED</name>